<proteinExistence type="predicted"/>
<name>A0A6V7QSA0_ANACO</name>
<dbReference type="PANTHER" id="PTHR48196:SF1">
    <property type="entry name" value="DUF630 DOMAIN-CONTAINING PROTEIN"/>
    <property type="match status" value="1"/>
</dbReference>
<accession>A0A6V7QSA0</accession>
<dbReference type="AlphaFoldDB" id="A0A6V7QSA0"/>
<dbReference type="PANTHER" id="PTHR48196">
    <property type="entry name" value="DUF630 DOMAIN-CONTAINING PROTEIN"/>
    <property type="match status" value="1"/>
</dbReference>
<reference evidence="1" key="1">
    <citation type="submission" date="2020-07" db="EMBL/GenBank/DDBJ databases">
        <authorList>
            <person name="Lin J."/>
        </authorList>
    </citation>
    <scope>NUCLEOTIDE SEQUENCE</scope>
</reference>
<dbReference type="EMBL" id="CAJEUB010000005">
    <property type="protein sequence ID" value="CAD1845808.1"/>
    <property type="molecule type" value="Genomic_DNA"/>
</dbReference>
<gene>
    <name evidence="1" type="ORF">CB5_LOCUS29019</name>
</gene>
<protein>
    <submittedName>
        <fullName evidence="1">Uncharacterized protein</fullName>
    </submittedName>
</protein>
<sequence>MEEARGGSPDVCYGARHSTLLDEFERLTIEIQMNKTILRRSYSAPSPARFAVQFYRPVQQRIPPPCPEPPRGSRRPAATLRRWLRFAQVFAQWTRSKRMNRPVPRGRTQKRMEI</sequence>
<organism evidence="1">
    <name type="scientific">Ananas comosus var. bracteatus</name>
    <name type="common">red pineapple</name>
    <dbReference type="NCBI Taxonomy" id="296719"/>
    <lineage>
        <taxon>Eukaryota</taxon>
        <taxon>Viridiplantae</taxon>
        <taxon>Streptophyta</taxon>
        <taxon>Embryophyta</taxon>
        <taxon>Tracheophyta</taxon>
        <taxon>Spermatophyta</taxon>
        <taxon>Magnoliopsida</taxon>
        <taxon>Liliopsida</taxon>
        <taxon>Poales</taxon>
        <taxon>Bromeliaceae</taxon>
        <taxon>Bromelioideae</taxon>
        <taxon>Ananas</taxon>
    </lineage>
</organism>
<evidence type="ECO:0000313" key="1">
    <source>
        <dbReference type="EMBL" id="CAD1845808.1"/>
    </source>
</evidence>